<protein>
    <recommendedName>
        <fullName evidence="3">DUF748 domain-containing protein</fullName>
    </recommendedName>
</protein>
<evidence type="ECO:0008006" key="3">
    <source>
        <dbReference type="Google" id="ProtNLM"/>
    </source>
</evidence>
<organism evidence="1 2">
    <name type="scientific">Maribacter litopenaei</name>
    <dbReference type="NCBI Taxonomy" id="2976127"/>
    <lineage>
        <taxon>Bacteria</taxon>
        <taxon>Pseudomonadati</taxon>
        <taxon>Bacteroidota</taxon>
        <taxon>Flavobacteriia</taxon>
        <taxon>Flavobacteriales</taxon>
        <taxon>Flavobacteriaceae</taxon>
        <taxon>Maribacter</taxon>
    </lineage>
</organism>
<dbReference type="RefSeq" id="WP_260572305.1">
    <property type="nucleotide sequence ID" value="NZ_CP104205.1"/>
</dbReference>
<evidence type="ECO:0000313" key="1">
    <source>
        <dbReference type="EMBL" id="UWX54446.1"/>
    </source>
</evidence>
<reference evidence="1" key="1">
    <citation type="submission" date="2022-09" db="EMBL/GenBank/DDBJ databases">
        <title>Maribacter litopenaei sp. nov., isolated from the intestinal tract of the Pacific White Shrimp, Litopenaeus vannamei.</title>
        <authorList>
            <person name="Kim S.Y."/>
            <person name="Hwang C.Y."/>
        </authorList>
    </citation>
    <scope>NUCLEOTIDE SEQUENCE</scope>
    <source>
        <strain evidence="1">HL-LV01</strain>
    </source>
</reference>
<keyword evidence="2" id="KW-1185">Reference proteome</keyword>
<evidence type="ECO:0000313" key="2">
    <source>
        <dbReference type="Proteomes" id="UP001059209"/>
    </source>
</evidence>
<dbReference type="EMBL" id="CP104205">
    <property type="protein sequence ID" value="UWX54446.1"/>
    <property type="molecule type" value="Genomic_DNA"/>
</dbReference>
<name>A0ABY5Y5X5_9FLAO</name>
<sequence length="492" mass="56429">MSKAISEFLDRKVPNHIQYSYDQLEISLLNGDLDFENLVVNNVGRQTSSCEISLKSENIGISGLSYWKFFLNDEIHVKEIHLSQPNLNFKTCPKDTTNRSKTHNPINLLKSISVNEILLEKGHVEIWDSQGTDRLLKVETIDFSMKDVLTDSIQIKEYVPIKFEEYLLTFGQISDPSGEYEEFEIGSYQMDNHSIEILDLTFNTKYSRKELSEKIRYERDHITLKIPEIKIEKHDLNVIDEVLQLEFDTIAVREPYFDIYRDKSLLDNNTRRPLYAELIRNLPLKLQIGDITISNGFLSYEENAPNNARPGILTFEELGVDIGNFSNVETEGEEVDIKIKSKFMGNGGLELDWKFNVFDPKETFIISGGLSNLKTSSLNDFLVPNAGLRAEGIIDQMYFTMSGGDYTAQGDIKMNYEDFKLQLLNKDRDHVKKIISFTGNLFINDGSRADEDGFRYGTIAVERDRNKSFFNYLWVGLEDGLIDVLTGSGKKK</sequence>
<dbReference type="Proteomes" id="UP001059209">
    <property type="component" value="Chromosome"/>
</dbReference>
<gene>
    <name evidence="1" type="ORF">NYZ99_16200</name>
</gene>
<proteinExistence type="predicted"/>
<accession>A0ABY5Y5X5</accession>